<dbReference type="Proteomes" id="UP000828390">
    <property type="component" value="Unassembled WGS sequence"/>
</dbReference>
<reference evidence="1" key="2">
    <citation type="submission" date="2020-11" db="EMBL/GenBank/DDBJ databases">
        <authorList>
            <person name="McCartney M.A."/>
            <person name="Auch B."/>
            <person name="Kono T."/>
            <person name="Mallez S."/>
            <person name="Becker A."/>
            <person name="Gohl D.M."/>
            <person name="Silverstein K.A.T."/>
            <person name="Koren S."/>
            <person name="Bechman K.B."/>
            <person name="Herman A."/>
            <person name="Abrahante J.E."/>
            <person name="Garbe J."/>
        </authorList>
    </citation>
    <scope>NUCLEOTIDE SEQUENCE</scope>
    <source>
        <strain evidence="1">Duluth1</strain>
        <tissue evidence="1">Whole animal</tissue>
    </source>
</reference>
<evidence type="ECO:0000313" key="2">
    <source>
        <dbReference type="Proteomes" id="UP000828390"/>
    </source>
</evidence>
<accession>A0A9D4K7N0</accession>
<keyword evidence="2" id="KW-1185">Reference proteome</keyword>
<proteinExistence type="predicted"/>
<sequence>MVQEYQEKTHLFSTVQEYLEEIPPVQYGKRIQGGNPTCPVWYKNTRMKPRLSGMVTNNKTHMLPKQGFDQSGCDVDCYCIRGSNPHKHH</sequence>
<dbReference type="AlphaFoldDB" id="A0A9D4K7N0"/>
<dbReference type="EMBL" id="JAIWYP010000004">
    <property type="protein sequence ID" value="KAH3834439.1"/>
    <property type="molecule type" value="Genomic_DNA"/>
</dbReference>
<gene>
    <name evidence="1" type="ORF">DPMN_107764</name>
</gene>
<evidence type="ECO:0000313" key="1">
    <source>
        <dbReference type="EMBL" id="KAH3834439.1"/>
    </source>
</evidence>
<reference evidence="1" key="1">
    <citation type="journal article" date="2019" name="bioRxiv">
        <title>The Genome of the Zebra Mussel, Dreissena polymorpha: A Resource for Invasive Species Research.</title>
        <authorList>
            <person name="McCartney M.A."/>
            <person name="Auch B."/>
            <person name="Kono T."/>
            <person name="Mallez S."/>
            <person name="Zhang Y."/>
            <person name="Obille A."/>
            <person name="Becker A."/>
            <person name="Abrahante J.E."/>
            <person name="Garbe J."/>
            <person name="Badalamenti J.P."/>
            <person name="Herman A."/>
            <person name="Mangelson H."/>
            <person name="Liachko I."/>
            <person name="Sullivan S."/>
            <person name="Sone E.D."/>
            <person name="Koren S."/>
            <person name="Silverstein K.A.T."/>
            <person name="Beckman K.B."/>
            <person name="Gohl D.M."/>
        </authorList>
    </citation>
    <scope>NUCLEOTIDE SEQUENCE</scope>
    <source>
        <strain evidence="1">Duluth1</strain>
        <tissue evidence="1">Whole animal</tissue>
    </source>
</reference>
<name>A0A9D4K7N0_DREPO</name>
<comment type="caution">
    <text evidence="1">The sequence shown here is derived from an EMBL/GenBank/DDBJ whole genome shotgun (WGS) entry which is preliminary data.</text>
</comment>
<protein>
    <submittedName>
        <fullName evidence="1">Uncharacterized protein</fullName>
    </submittedName>
</protein>
<organism evidence="1 2">
    <name type="scientific">Dreissena polymorpha</name>
    <name type="common">Zebra mussel</name>
    <name type="synonym">Mytilus polymorpha</name>
    <dbReference type="NCBI Taxonomy" id="45954"/>
    <lineage>
        <taxon>Eukaryota</taxon>
        <taxon>Metazoa</taxon>
        <taxon>Spiralia</taxon>
        <taxon>Lophotrochozoa</taxon>
        <taxon>Mollusca</taxon>
        <taxon>Bivalvia</taxon>
        <taxon>Autobranchia</taxon>
        <taxon>Heteroconchia</taxon>
        <taxon>Euheterodonta</taxon>
        <taxon>Imparidentia</taxon>
        <taxon>Neoheterodontei</taxon>
        <taxon>Myida</taxon>
        <taxon>Dreissenoidea</taxon>
        <taxon>Dreissenidae</taxon>
        <taxon>Dreissena</taxon>
    </lineage>
</organism>